<dbReference type="Proteomes" id="UP001634394">
    <property type="component" value="Unassembled WGS sequence"/>
</dbReference>
<comment type="caution">
    <text evidence="2">The sequence shown here is derived from an EMBL/GenBank/DDBJ whole genome shotgun (WGS) entry which is preliminary data.</text>
</comment>
<organism evidence="2 3">
    <name type="scientific">Sinanodonta woodiana</name>
    <name type="common">Chinese pond mussel</name>
    <name type="synonym">Anodonta woodiana</name>
    <dbReference type="NCBI Taxonomy" id="1069815"/>
    <lineage>
        <taxon>Eukaryota</taxon>
        <taxon>Metazoa</taxon>
        <taxon>Spiralia</taxon>
        <taxon>Lophotrochozoa</taxon>
        <taxon>Mollusca</taxon>
        <taxon>Bivalvia</taxon>
        <taxon>Autobranchia</taxon>
        <taxon>Heteroconchia</taxon>
        <taxon>Palaeoheterodonta</taxon>
        <taxon>Unionida</taxon>
        <taxon>Unionoidea</taxon>
        <taxon>Unionidae</taxon>
        <taxon>Unioninae</taxon>
        <taxon>Sinanodonta</taxon>
    </lineage>
</organism>
<evidence type="ECO:0000256" key="1">
    <source>
        <dbReference type="SAM" id="SignalP"/>
    </source>
</evidence>
<accession>A0ABD3TK65</accession>
<feature type="chain" id="PRO_5044871032" evidence="1">
    <location>
        <begin position="35"/>
        <end position="106"/>
    </location>
</feature>
<feature type="signal peptide" evidence="1">
    <location>
        <begin position="1"/>
        <end position="34"/>
    </location>
</feature>
<dbReference type="AlphaFoldDB" id="A0ABD3TK65"/>
<reference evidence="2 3" key="1">
    <citation type="submission" date="2024-11" db="EMBL/GenBank/DDBJ databases">
        <title>Chromosome-level genome assembly of the freshwater bivalve Anodonta woodiana.</title>
        <authorList>
            <person name="Chen X."/>
        </authorList>
    </citation>
    <scope>NUCLEOTIDE SEQUENCE [LARGE SCALE GENOMIC DNA]</scope>
    <source>
        <strain evidence="2">MN2024</strain>
        <tissue evidence="2">Gills</tissue>
    </source>
</reference>
<gene>
    <name evidence="2" type="ORF">ACJMK2_022793</name>
</gene>
<proteinExistence type="predicted"/>
<evidence type="ECO:0000313" key="3">
    <source>
        <dbReference type="Proteomes" id="UP001634394"/>
    </source>
</evidence>
<name>A0ABD3TK65_SINWO</name>
<sequence>MAGQSFGTAHRGTERTMGLMYLIFSLILYDEVHSAFEVMKTHHQLSWKEAVHHCDKIRSNLTFAVPVVNYSSMTVLDKIDLHGESWVGYFQAYEYFLFIGKMLSQL</sequence>
<dbReference type="EMBL" id="JBJQND010000018">
    <property type="protein sequence ID" value="KAL3837434.1"/>
    <property type="molecule type" value="Genomic_DNA"/>
</dbReference>
<keyword evidence="3" id="KW-1185">Reference proteome</keyword>
<protein>
    <submittedName>
        <fullName evidence="2">Uncharacterized protein</fullName>
    </submittedName>
</protein>
<keyword evidence="1" id="KW-0732">Signal</keyword>
<evidence type="ECO:0000313" key="2">
    <source>
        <dbReference type="EMBL" id="KAL3837434.1"/>
    </source>
</evidence>